<keyword evidence="2 8" id="KW-0963">Cytoplasm</keyword>
<dbReference type="GO" id="GO:0016226">
    <property type="term" value="P:iron-sulfur cluster assembly"/>
    <property type="evidence" value="ECO:0007669"/>
    <property type="project" value="UniProtKB-UniRule"/>
</dbReference>
<evidence type="ECO:0000256" key="2">
    <source>
        <dbReference type="ARBA" id="ARBA00022490"/>
    </source>
</evidence>
<dbReference type="CDD" id="cd02037">
    <property type="entry name" value="Mrp_NBP35"/>
    <property type="match status" value="1"/>
</dbReference>
<keyword evidence="7 8" id="KW-0411">Iron-sulfur</keyword>
<dbReference type="AlphaFoldDB" id="A0A0P4VVB6"/>
<comment type="cofactor">
    <cofactor evidence="8">
        <name>[4Fe-4S] cluster</name>
        <dbReference type="ChEBI" id="CHEBI:49883"/>
    </cofactor>
    <text evidence="8">Binds 4 [4Fe-4S] clusters per heterotetramer. Contains two stable clusters in the N-termini of NUBP1 and two labile, bridging clusters between subunits of the NUBP1-NUBP2 heterotetramer.</text>
</comment>
<evidence type="ECO:0000256" key="4">
    <source>
        <dbReference type="ARBA" id="ARBA00022741"/>
    </source>
</evidence>
<evidence type="ECO:0000256" key="8">
    <source>
        <dbReference type="HAMAP-Rule" id="MF_03038"/>
    </source>
</evidence>
<feature type="binding site" evidence="8">
    <location>
        <position position="12"/>
    </location>
    <ligand>
        <name>[4Fe-4S] cluster</name>
        <dbReference type="ChEBI" id="CHEBI:49883"/>
        <label>1</label>
    </ligand>
</feature>
<comment type="subunit">
    <text evidence="8">Heterotetramer of 2 NUBP1 and 2 NUBP2 chains.</text>
</comment>
<keyword evidence="3 8" id="KW-0479">Metal-binding</keyword>
<dbReference type="Gene3D" id="3.40.50.300">
    <property type="entry name" value="P-loop containing nucleotide triphosphate hydrolases"/>
    <property type="match status" value="1"/>
</dbReference>
<feature type="binding site" evidence="8">
    <location>
        <position position="35"/>
    </location>
    <ligand>
        <name>[4Fe-4S] cluster</name>
        <dbReference type="ChEBI" id="CHEBI:49883"/>
        <label>1</label>
    </ligand>
</feature>
<feature type="binding site" evidence="8">
    <location>
        <position position="242"/>
    </location>
    <ligand>
        <name>[4Fe-4S] cluster</name>
        <dbReference type="ChEBI" id="CHEBI:49883"/>
        <label>2</label>
        <note>ligand shared with heterodimeric partner</note>
    </ligand>
</feature>
<dbReference type="InterPro" id="IPR033756">
    <property type="entry name" value="YlxH/NBP35"/>
</dbReference>
<organism evidence="10">
    <name type="scientific">Rhodnius neglectus</name>
    <dbReference type="NCBI Taxonomy" id="72488"/>
    <lineage>
        <taxon>Eukaryota</taxon>
        <taxon>Metazoa</taxon>
        <taxon>Ecdysozoa</taxon>
        <taxon>Arthropoda</taxon>
        <taxon>Hexapoda</taxon>
        <taxon>Insecta</taxon>
        <taxon>Pterygota</taxon>
        <taxon>Neoptera</taxon>
        <taxon>Paraneoptera</taxon>
        <taxon>Hemiptera</taxon>
        <taxon>Heteroptera</taxon>
        <taxon>Panheteroptera</taxon>
        <taxon>Cimicomorpha</taxon>
        <taxon>Reduviidae</taxon>
        <taxon>Triatominae</taxon>
        <taxon>Rhodnius</taxon>
    </lineage>
</organism>
<dbReference type="EMBL" id="GDKW01001870">
    <property type="protein sequence ID" value="JAI54725.1"/>
    <property type="molecule type" value="mRNA"/>
</dbReference>
<dbReference type="HAMAP" id="MF_02040">
    <property type="entry name" value="Mrp_NBP35"/>
    <property type="match status" value="1"/>
</dbReference>
<dbReference type="InterPro" id="IPR003593">
    <property type="entry name" value="AAA+_ATPase"/>
</dbReference>
<feature type="binding site" evidence="8">
    <location>
        <begin position="65"/>
        <end position="72"/>
    </location>
    <ligand>
        <name>ATP</name>
        <dbReference type="ChEBI" id="CHEBI:30616"/>
    </ligand>
</feature>
<dbReference type="GO" id="GO:0005829">
    <property type="term" value="C:cytosol"/>
    <property type="evidence" value="ECO:0007669"/>
    <property type="project" value="TreeGrafter"/>
</dbReference>
<dbReference type="Pfam" id="PF10609">
    <property type="entry name" value="ParA"/>
    <property type="match status" value="1"/>
</dbReference>
<feature type="binding site" evidence="8">
    <location>
        <position position="26"/>
    </location>
    <ligand>
        <name>[4Fe-4S] cluster</name>
        <dbReference type="ChEBI" id="CHEBI:49883"/>
        <label>1</label>
    </ligand>
</feature>
<feature type="binding site" evidence="8">
    <location>
        <position position="239"/>
    </location>
    <ligand>
        <name>[4Fe-4S] cluster</name>
        <dbReference type="ChEBI" id="CHEBI:49883"/>
        <label>2</label>
        <note>ligand shared with heterodimeric partner</note>
    </ligand>
</feature>
<dbReference type="InterPro" id="IPR028601">
    <property type="entry name" value="NUBP1/Nbp35"/>
</dbReference>
<dbReference type="InterPro" id="IPR027417">
    <property type="entry name" value="P-loop_NTPase"/>
</dbReference>
<dbReference type="PANTHER" id="PTHR23264:SF35">
    <property type="entry name" value="CYTOSOLIC FE-S CLUSTER ASSEMBLY FACTOR NUBP1"/>
    <property type="match status" value="1"/>
</dbReference>
<comment type="similarity">
    <text evidence="8">Belongs to the Mrp/NBP35 ATP-binding proteins family. NUBP1/NBP35 subfamily.</text>
</comment>
<comment type="subcellular location">
    <subcellularLocation>
        <location evidence="8">Cytoplasm</location>
    </subcellularLocation>
</comment>
<accession>A0A0P4VVB6</accession>
<proteinExistence type="evidence at transcript level"/>
<name>A0A0P4VVB6_9HEMI</name>
<evidence type="ECO:0000313" key="10">
    <source>
        <dbReference type="EMBL" id="JAI54725.1"/>
    </source>
</evidence>
<dbReference type="GO" id="GO:0046872">
    <property type="term" value="F:metal ion binding"/>
    <property type="evidence" value="ECO:0007669"/>
    <property type="project" value="UniProtKB-KW"/>
</dbReference>
<dbReference type="SUPFAM" id="SSF52540">
    <property type="entry name" value="P-loop containing nucleoside triphosphate hydrolases"/>
    <property type="match status" value="1"/>
</dbReference>
<keyword evidence="6 8" id="KW-0408">Iron</keyword>
<dbReference type="GO" id="GO:0140663">
    <property type="term" value="F:ATP-dependent FeS chaperone activity"/>
    <property type="evidence" value="ECO:0007669"/>
    <property type="project" value="InterPro"/>
</dbReference>
<protein>
    <recommendedName>
        <fullName evidence="8">Cytosolic Fe-S cluster assembly factor NUBP1 homolog</fullName>
    </recommendedName>
</protein>
<evidence type="ECO:0000256" key="1">
    <source>
        <dbReference type="ARBA" id="ARBA00022485"/>
    </source>
</evidence>
<dbReference type="SMART" id="SM00382">
    <property type="entry name" value="AAA"/>
    <property type="match status" value="1"/>
</dbReference>
<feature type="binding site" evidence="8">
    <location>
        <position position="29"/>
    </location>
    <ligand>
        <name>[4Fe-4S] cluster</name>
        <dbReference type="ChEBI" id="CHEBI:49883"/>
        <label>1</label>
    </ligand>
</feature>
<dbReference type="InterPro" id="IPR019591">
    <property type="entry name" value="Mrp/NBP35_ATP-bd"/>
</dbReference>
<keyword evidence="5 8" id="KW-0067">ATP-binding</keyword>
<keyword evidence="4 8" id="KW-0547">Nucleotide-binding</keyword>
<dbReference type="GO" id="GO:0005524">
    <property type="term" value="F:ATP binding"/>
    <property type="evidence" value="ECO:0007669"/>
    <property type="project" value="UniProtKB-KW"/>
</dbReference>
<evidence type="ECO:0000259" key="9">
    <source>
        <dbReference type="SMART" id="SM00382"/>
    </source>
</evidence>
<evidence type="ECO:0000256" key="7">
    <source>
        <dbReference type="ARBA" id="ARBA00023014"/>
    </source>
</evidence>
<comment type="function">
    <text evidence="8">Component of the cytosolic iron-sulfur (Fe/S) protein assembly (CIA) machinery. Required for maturation of extramitochondrial Fe-S proteins. The NUBP1-NUBP2 heterotetramer forms a Fe-S scaffold complex, mediating the de novo assembly of an Fe-S cluster and its transfer to target apoproteins.</text>
</comment>
<dbReference type="GO" id="GO:0051539">
    <property type="term" value="F:4 iron, 4 sulfur cluster binding"/>
    <property type="evidence" value="ECO:0007669"/>
    <property type="project" value="UniProtKB-UniRule"/>
</dbReference>
<dbReference type="PANTHER" id="PTHR23264">
    <property type="entry name" value="NUCLEOTIDE-BINDING PROTEIN NBP35 YEAST -RELATED"/>
    <property type="match status" value="1"/>
</dbReference>
<evidence type="ECO:0000256" key="3">
    <source>
        <dbReference type="ARBA" id="ARBA00022723"/>
    </source>
</evidence>
<feature type="domain" description="AAA+ ATPase" evidence="9">
    <location>
        <begin position="57"/>
        <end position="229"/>
    </location>
</feature>
<evidence type="ECO:0000256" key="6">
    <source>
        <dbReference type="ARBA" id="ARBA00023004"/>
    </source>
</evidence>
<sequence>MDNLPDNAPQHCPGTQSEEAGKVSACAGCPNQSLCASGATRGQNDAEVVRAKLSSVKNKIFILSGKGGVGKSTFTSLLARALARRDPDKNVAILDIDICGPSVPRIMGTLNEQVHSSGSGWCPVYIEDNLCMMSIAYLLSSPEEAVIWRGPKKNLMIKQLLTEVDWGDSLDYLILDTPPGTSDEHLSSTSYLSGIGSQAILVTTPPEIALLDVRKEANFCKRVGLQLAGIVENMASFVCPKCSTESMIFPASTGGGANMANELEVPFLGSIPIDPLLARACDEGKDPFMEMPNSPAIQAVQRIVDQIIGMVR</sequence>
<keyword evidence="1 8" id="KW-0004">4Fe-4S</keyword>
<dbReference type="HAMAP" id="MF_03038">
    <property type="entry name" value="NUBP1"/>
    <property type="match status" value="1"/>
</dbReference>
<reference evidence="10" key="1">
    <citation type="journal article" date="2016" name="PLoS Negl. Trop. Dis.">
        <title>A Deep Insight into the Sialome of Rhodnius neglectus, a Vector of Chagas Disease.</title>
        <authorList>
            <person name="Santiago P.B."/>
            <person name="Assumpcao T.C."/>
            <person name="Araujo C.N."/>
            <person name="Bastos I.M."/>
            <person name="Neves D."/>
            <person name="Silva I.G."/>
            <person name="Charneau S."/>
            <person name="Queiroz R.M."/>
            <person name="Raiol T."/>
            <person name="Oliveira J.V."/>
            <person name="Sousa M.V."/>
            <person name="Calvo E."/>
            <person name="Ribeiro J.M."/>
            <person name="Santana J.M."/>
        </authorList>
    </citation>
    <scope>NUCLEOTIDE SEQUENCE</scope>
    <source>
        <tissue evidence="10">Salivary glands</tissue>
    </source>
</reference>
<evidence type="ECO:0000256" key="5">
    <source>
        <dbReference type="ARBA" id="ARBA00022840"/>
    </source>
</evidence>